<protein>
    <submittedName>
        <fullName evidence="1">Uncharacterized protein</fullName>
    </submittedName>
</protein>
<organism evidence="1 2">
    <name type="scientific">Microbacterium hominis</name>
    <dbReference type="NCBI Taxonomy" id="162426"/>
    <lineage>
        <taxon>Bacteria</taxon>
        <taxon>Bacillati</taxon>
        <taxon>Actinomycetota</taxon>
        <taxon>Actinomycetes</taxon>
        <taxon>Micrococcales</taxon>
        <taxon>Microbacteriaceae</taxon>
        <taxon>Microbacterium</taxon>
    </lineage>
</organism>
<proteinExistence type="predicted"/>
<evidence type="ECO:0000313" key="1">
    <source>
        <dbReference type="EMBL" id="KIC56967.1"/>
    </source>
</evidence>
<dbReference type="RefSeq" id="WP_039416394.1">
    <property type="nucleotide sequence ID" value="NZ_JWSZ01000014.1"/>
</dbReference>
<name>A0A0B4CKD6_9MICO</name>
<dbReference type="Proteomes" id="UP000031202">
    <property type="component" value="Unassembled WGS sequence"/>
</dbReference>
<dbReference type="EMBL" id="JWSZ01000014">
    <property type="protein sequence ID" value="KIC56967.1"/>
    <property type="molecule type" value="Genomic_DNA"/>
</dbReference>
<sequence length="292" mass="30128">MIADACSSRPGRVLAGVLVLFALAAAFSGCVAPSSALPAPAHISVSVQQNRLDIARGKMSVFVHNDGADAVTLTALTYADPHWASVLQWTGALPVPPGRARSVTADLMPPACASPTDAAGTAHLVFQTDRGAASDDYAVDDPFGFVARTVQQGCFASRFAATAAVDLVDVATANRDGAAVAELTVRIANHGATSVRLDTVKSTTLLQPAAGGWLWQPAQVVAAGESLTLRIDAVPARCDMHAIAEDKVGTRFDAAVSVLSDPIDSGTLTLVASDEQRSRLYDFVASACGFAP</sequence>
<accession>A0A0B4CKD6</accession>
<reference evidence="1 2" key="1">
    <citation type="submission" date="2014-12" db="EMBL/GenBank/DDBJ databases">
        <title>Genome sequencing of Microbacterium hominis TPW29.</title>
        <authorList>
            <person name="Tan P.W."/>
            <person name="Chan K.-G."/>
        </authorList>
    </citation>
    <scope>NUCLEOTIDE SEQUENCE [LARGE SCALE GENOMIC DNA]</scope>
    <source>
        <strain evidence="1 2">TPW29</strain>
    </source>
</reference>
<evidence type="ECO:0000313" key="2">
    <source>
        <dbReference type="Proteomes" id="UP000031202"/>
    </source>
</evidence>
<dbReference type="AlphaFoldDB" id="A0A0B4CKD6"/>
<gene>
    <name evidence="1" type="ORF">RM52_11915</name>
</gene>
<comment type="caution">
    <text evidence="1">The sequence shown here is derived from an EMBL/GenBank/DDBJ whole genome shotgun (WGS) entry which is preliminary data.</text>
</comment>